<dbReference type="PANTHER" id="PTHR46499">
    <property type="entry name" value="QUEUINE TRNA-RIBOSYLTRANSFERASE"/>
    <property type="match status" value="1"/>
</dbReference>
<protein>
    <submittedName>
        <fullName evidence="5">Queuine tRNA-ribosyltransferase</fullName>
        <ecNumber evidence="5">2.4.2.29</ecNumber>
    </submittedName>
</protein>
<dbReference type="EMBL" id="VSSQ01008487">
    <property type="protein sequence ID" value="MPM38993.1"/>
    <property type="molecule type" value="Genomic_DNA"/>
</dbReference>
<dbReference type="HAMAP" id="MF_00168">
    <property type="entry name" value="Q_tRNA_Tgt"/>
    <property type="match status" value="1"/>
</dbReference>
<feature type="domain" description="tRNA-guanine(15) transglycosylase-like" evidence="4">
    <location>
        <begin position="10"/>
        <end position="358"/>
    </location>
</feature>
<evidence type="ECO:0000256" key="1">
    <source>
        <dbReference type="ARBA" id="ARBA00022676"/>
    </source>
</evidence>
<keyword evidence="3" id="KW-0819">tRNA processing</keyword>
<evidence type="ECO:0000259" key="4">
    <source>
        <dbReference type="Pfam" id="PF01702"/>
    </source>
</evidence>
<evidence type="ECO:0000256" key="3">
    <source>
        <dbReference type="ARBA" id="ARBA00022694"/>
    </source>
</evidence>
<dbReference type="EC" id="2.4.2.29" evidence="5"/>
<keyword evidence="2 5" id="KW-0808">Transferase</keyword>
<keyword evidence="1 5" id="KW-0328">Glycosyltransferase</keyword>
<proteinExistence type="inferred from homology"/>
<dbReference type="GO" id="GO:0008479">
    <property type="term" value="F:tRNA-guanosine(34) queuine transglycosylase activity"/>
    <property type="evidence" value="ECO:0007669"/>
    <property type="project" value="InterPro"/>
</dbReference>
<evidence type="ECO:0000256" key="2">
    <source>
        <dbReference type="ARBA" id="ARBA00022679"/>
    </source>
</evidence>
<dbReference type="InterPro" id="IPR002616">
    <property type="entry name" value="tRNA_ribo_trans-like"/>
</dbReference>
<dbReference type="GO" id="GO:0005829">
    <property type="term" value="C:cytosol"/>
    <property type="evidence" value="ECO:0007669"/>
    <property type="project" value="TreeGrafter"/>
</dbReference>
<name>A0A644ZJY5_9ZZZZ</name>
<dbReference type="SUPFAM" id="SSF51713">
    <property type="entry name" value="tRNA-guanine transglycosylase"/>
    <property type="match status" value="1"/>
</dbReference>
<dbReference type="InterPro" id="IPR004803">
    <property type="entry name" value="TGT"/>
</dbReference>
<gene>
    <name evidence="5" type="primary">tgt_25</name>
    <name evidence="5" type="ORF">SDC9_85624</name>
</gene>
<organism evidence="5">
    <name type="scientific">bioreactor metagenome</name>
    <dbReference type="NCBI Taxonomy" id="1076179"/>
    <lineage>
        <taxon>unclassified sequences</taxon>
        <taxon>metagenomes</taxon>
        <taxon>ecological metagenomes</taxon>
    </lineage>
</organism>
<dbReference type="GO" id="GO:0008616">
    <property type="term" value="P:tRNA queuosine(34) biosynthetic process"/>
    <property type="evidence" value="ECO:0007669"/>
    <property type="project" value="TreeGrafter"/>
</dbReference>
<sequence length="366" mass="40404">MFELLKTDGSARRGRMQTKHGVIETPVFMNVGTVAAIKGAVSSADLAALKCQVELCNTYHLHLRPGDEIVARRGGLRPFMGWGGPVLTDSGGFQVFSLAKLRNITEQGVTFASHIDGRRIFMGPEESMKIQGNLGSTIATAFDECVENPAPREYVEASAQRTLRWAARCKAAVKEGQLLFGINQGGTYSDIRIENAKRLADMGFDGYAVGGLAVGEPVDVMYSILEDVEPYLPKDAPRYLMGVGTPGNILEAVSRGVDFFDCVMPARNARHGHLNTWSGIININNAKYEEDDSPLDPLCDCPTCRGFSRAYLRHLKKAGEMLYMRLAVMHNLYFYNTLMERIRAAIEIGEYGSLCNELLPVLDRRI</sequence>
<comment type="caution">
    <text evidence="5">The sequence shown here is derived from an EMBL/GenBank/DDBJ whole genome shotgun (WGS) entry which is preliminary data.</text>
</comment>
<dbReference type="Gene3D" id="3.20.20.105">
    <property type="entry name" value="Queuine tRNA-ribosyltransferase-like"/>
    <property type="match status" value="1"/>
</dbReference>
<dbReference type="InterPro" id="IPR050076">
    <property type="entry name" value="ArchSynthase1/Queuine_TRR"/>
</dbReference>
<dbReference type="InterPro" id="IPR036511">
    <property type="entry name" value="TGT-like_sf"/>
</dbReference>
<dbReference type="Pfam" id="PF01702">
    <property type="entry name" value="TGT"/>
    <property type="match status" value="1"/>
</dbReference>
<dbReference type="AlphaFoldDB" id="A0A644ZJY5"/>
<accession>A0A644ZJY5</accession>
<evidence type="ECO:0000313" key="5">
    <source>
        <dbReference type="EMBL" id="MPM38993.1"/>
    </source>
</evidence>
<dbReference type="NCBIfam" id="TIGR00430">
    <property type="entry name" value="Q_tRNA_tgt"/>
    <property type="match status" value="1"/>
</dbReference>
<reference evidence="5" key="1">
    <citation type="submission" date="2019-08" db="EMBL/GenBank/DDBJ databases">
        <authorList>
            <person name="Kucharzyk K."/>
            <person name="Murdoch R.W."/>
            <person name="Higgins S."/>
            <person name="Loffler F."/>
        </authorList>
    </citation>
    <scope>NUCLEOTIDE SEQUENCE</scope>
</reference>
<dbReference type="PANTHER" id="PTHR46499:SF1">
    <property type="entry name" value="QUEUINE TRNA-RIBOSYLTRANSFERASE"/>
    <property type="match status" value="1"/>
</dbReference>
<dbReference type="NCBIfam" id="TIGR00449">
    <property type="entry name" value="tgt_general"/>
    <property type="match status" value="1"/>
</dbReference>